<dbReference type="SUPFAM" id="SSF110087">
    <property type="entry name" value="DR1885-like metal-binding protein"/>
    <property type="match status" value="1"/>
</dbReference>
<feature type="chain" id="PRO_5045134791" evidence="1">
    <location>
        <begin position="28"/>
        <end position="169"/>
    </location>
</feature>
<evidence type="ECO:0000313" key="2">
    <source>
        <dbReference type="EMBL" id="MDR5891370.1"/>
    </source>
</evidence>
<name>A0ABU1GHR0_9GAMM</name>
<dbReference type="RefSeq" id="WP_309635428.1">
    <property type="nucleotide sequence ID" value="NZ_JARWAL010000001.1"/>
</dbReference>
<evidence type="ECO:0000313" key="3">
    <source>
        <dbReference type="Proteomes" id="UP001252270"/>
    </source>
</evidence>
<organism evidence="2 3">
    <name type="scientific">Halomonas mongoliensis</name>
    <dbReference type="NCBI Taxonomy" id="321265"/>
    <lineage>
        <taxon>Bacteria</taxon>
        <taxon>Pseudomonadati</taxon>
        <taxon>Pseudomonadota</taxon>
        <taxon>Gammaproteobacteria</taxon>
        <taxon>Oceanospirillales</taxon>
        <taxon>Halomonadaceae</taxon>
        <taxon>Halomonas</taxon>
    </lineage>
</organism>
<keyword evidence="3" id="KW-1185">Reference proteome</keyword>
<dbReference type="EMBL" id="JARWAL010000001">
    <property type="protein sequence ID" value="MDR5891370.1"/>
    <property type="molecule type" value="Genomic_DNA"/>
</dbReference>
<dbReference type="Gene3D" id="2.60.40.1890">
    <property type="entry name" value="PCu(A)C copper chaperone"/>
    <property type="match status" value="1"/>
</dbReference>
<sequence>MPRPLSHAFAAGLVGLALTLAGQVALAEAPARTDLLQIEEALVRAVPPVSTTTAAFMVLHNPGERDLAVVDASSPAAEVTELHNHVDVDGVMQMRQVPEIAVPAGGSTELAPGGLHLMLIDLVAPLEEGEEVEITLVLESDETLTFSAPVKRIEVMGGGDHGHGGHHHH</sequence>
<dbReference type="Pfam" id="PF04314">
    <property type="entry name" value="PCuAC"/>
    <property type="match status" value="1"/>
</dbReference>
<comment type="caution">
    <text evidence="2">The sequence shown here is derived from an EMBL/GenBank/DDBJ whole genome shotgun (WGS) entry which is preliminary data.</text>
</comment>
<dbReference type="InterPro" id="IPR007410">
    <property type="entry name" value="LpqE-like"/>
</dbReference>
<dbReference type="Proteomes" id="UP001252270">
    <property type="component" value="Unassembled WGS sequence"/>
</dbReference>
<dbReference type="PANTHER" id="PTHR36302:SF1">
    <property type="entry name" value="COPPER CHAPERONE PCU(A)C"/>
    <property type="match status" value="1"/>
</dbReference>
<dbReference type="InterPro" id="IPR058248">
    <property type="entry name" value="Lxx211020-like"/>
</dbReference>
<feature type="signal peptide" evidence="1">
    <location>
        <begin position="1"/>
        <end position="27"/>
    </location>
</feature>
<accession>A0ABU1GHR0</accession>
<evidence type="ECO:0000256" key="1">
    <source>
        <dbReference type="SAM" id="SignalP"/>
    </source>
</evidence>
<protein>
    <submittedName>
        <fullName evidence="2">Copper chaperone PCu(A)C</fullName>
    </submittedName>
</protein>
<keyword evidence="1" id="KW-0732">Signal</keyword>
<dbReference type="PANTHER" id="PTHR36302">
    <property type="entry name" value="BLR7088 PROTEIN"/>
    <property type="match status" value="1"/>
</dbReference>
<gene>
    <name evidence="2" type="ORF">QC820_00965</name>
</gene>
<reference evidence="2 3" key="1">
    <citation type="submission" date="2023-04" db="EMBL/GenBank/DDBJ databases">
        <title>A long-awaited taxogenomic arrangement of the family Halomonadaceae.</title>
        <authorList>
            <person name="De La Haba R."/>
            <person name="Chuvochina M."/>
            <person name="Wittouck S."/>
            <person name="Arahal D.R."/>
            <person name="Sanchez-Porro C."/>
            <person name="Hugenholtz P."/>
            <person name="Ventosa A."/>
        </authorList>
    </citation>
    <scope>NUCLEOTIDE SEQUENCE [LARGE SCALE GENOMIC DNA]</scope>
    <source>
        <strain evidence="2 3">DSM 17332</strain>
    </source>
</reference>
<dbReference type="InterPro" id="IPR036182">
    <property type="entry name" value="PCuAC_sf"/>
</dbReference>
<proteinExistence type="predicted"/>